<accession>A0AAW5K9M2</accession>
<keyword evidence="7 9" id="KW-1133">Transmembrane helix</keyword>
<gene>
    <name evidence="10" type="ORF">NE630_09825</name>
</gene>
<dbReference type="GO" id="GO:0015649">
    <property type="term" value="F:2-keto-3-deoxygluconate:proton symporter activity"/>
    <property type="evidence" value="ECO:0007669"/>
    <property type="project" value="InterPro"/>
</dbReference>
<feature type="transmembrane region" description="Helical" evidence="9">
    <location>
        <begin position="162"/>
        <end position="181"/>
    </location>
</feature>
<keyword evidence="2" id="KW-0813">Transport</keyword>
<keyword evidence="4" id="KW-0762">Sugar transport</keyword>
<evidence type="ECO:0000256" key="9">
    <source>
        <dbReference type="SAM" id="Phobius"/>
    </source>
</evidence>
<sequence length="319" mass="32824">MDILGKVNKVPGGIMVVPMIITALINTFIPAVLKIGGPTTAAFSGAGAMATIGMLLFVAGSQTKYSDLGAVCARGGLLVVVRLAVAFTGAWLTLKFFGIGGICGASALAITISLASCNPGVYAGLMQSYGDNVDKAAMGVLNLIAVPATPLVILGIADGTGFDYMSAVASLVPFVLGMVLANSDEKIRKLFSTATPVVLFFLGCCLGASINLRALSQAGAANIVLIGLIVCVFLPIMITADKLILRRPGYAAVAATCLGGLSVVAPRIIGERLPQYQPYVESATAQMAVTLVFCIFVFPYITKFVVGKFGSGVVTDKTN</sequence>
<proteinExistence type="inferred from homology"/>
<dbReference type="EMBL" id="JANFYT010000019">
    <property type="protein sequence ID" value="MCQ4814724.1"/>
    <property type="molecule type" value="Genomic_DNA"/>
</dbReference>
<dbReference type="AlphaFoldDB" id="A0AAW5K9M2"/>
<reference evidence="10 11" key="1">
    <citation type="submission" date="2022-06" db="EMBL/GenBank/DDBJ databases">
        <title>Isolation of gut microbiota from human fecal samples.</title>
        <authorList>
            <person name="Pamer E.G."/>
            <person name="Barat B."/>
            <person name="Waligurski E."/>
            <person name="Medina S."/>
            <person name="Paddock L."/>
            <person name="Mostad J."/>
        </authorList>
    </citation>
    <scope>NUCLEOTIDE SEQUENCE [LARGE SCALE GENOMIC DNA]</scope>
    <source>
        <strain evidence="10 11">DFI.9.90</strain>
    </source>
</reference>
<evidence type="ECO:0000256" key="2">
    <source>
        <dbReference type="ARBA" id="ARBA00022448"/>
    </source>
</evidence>
<feature type="transmembrane region" description="Helical" evidence="9">
    <location>
        <begin position="96"/>
        <end position="115"/>
    </location>
</feature>
<dbReference type="Proteomes" id="UP001205919">
    <property type="component" value="Unassembled WGS sequence"/>
</dbReference>
<evidence type="ECO:0000256" key="7">
    <source>
        <dbReference type="ARBA" id="ARBA00022989"/>
    </source>
</evidence>
<feature type="transmembrane region" description="Helical" evidence="9">
    <location>
        <begin position="193"/>
        <end position="212"/>
    </location>
</feature>
<feature type="transmembrane region" description="Helical" evidence="9">
    <location>
        <begin position="250"/>
        <end position="270"/>
    </location>
</feature>
<feature type="transmembrane region" description="Helical" evidence="9">
    <location>
        <begin position="39"/>
        <end position="59"/>
    </location>
</feature>
<name>A0AAW5K9M2_9BACT</name>
<keyword evidence="3" id="KW-1003">Cell membrane</keyword>
<comment type="caution">
    <text evidence="10">The sequence shown here is derived from an EMBL/GenBank/DDBJ whole genome shotgun (WGS) entry which is preliminary data.</text>
</comment>
<keyword evidence="6" id="KW-0769">Symport</keyword>
<dbReference type="GO" id="GO:0016020">
    <property type="term" value="C:membrane"/>
    <property type="evidence" value="ECO:0007669"/>
    <property type="project" value="InterPro"/>
</dbReference>
<evidence type="ECO:0000256" key="4">
    <source>
        <dbReference type="ARBA" id="ARBA00022597"/>
    </source>
</evidence>
<feature type="transmembrane region" description="Helical" evidence="9">
    <location>
        <begin position="12"/>
        <end position="33"/>
    </location>
</feature>
<evidence type="ECO:0000256" key="5">
    <source>
        <dbReference type="ARBA" id="ARBA00022692"/>
    </source>
</evidence>
<feature type="transmembrane region" description="Helical" evidence="9">
    <location>
        <begin position="282"/>
        <end position="301"/>
    </location>
</feature>
<feature type="transmembrane region" description="Helical" evidence="9">
    <location>
        <begin position="71"/>
        <end position="90"/>
    </location>
</feature>
<dbReference type="Pfam" id="PF03812">
    <property type="entry name" value="KdgT"/>
    <property type="match status" value="1"/>
</dbReference>
<evidence type="ECO:0000256" key="1">
    <source>
        <dbReference type="ARBA" id="ARBA00006430"/>
    </source>
</evidence>
<feature type="transmembrane region" description="Helical" evidence="9">
    <location>
        <begin position="218"/>
        <end position="238"/>
    </location>
</feature>
<dbReference type="GeneID" id="95756716"/>
<comment type="similarity">
    <text evidence="1">Belongs to the KdgT transporter family.</text>
</comment>
<evidence type="ECO:0000256" key="3">
    <source>
        <dbReference type="ARBA" id="ARBA00022475"/>
    </source>
</evidence>
<keyword evidence="5 9" id="KW-0812">Transmembrane</keyword>
<keyword evidence="8 9" id="KW-0472">Membrane</keyword>
<dbReference type="InterPro" id="IPR004684">
    <property type="entry name" value="2keto-3dGluconate_permease"/>
</dbReference>
<protein>
    <submittedName>
        <fullName evidence="10">2-keto-3-deoxygluconate permease</fullName>
    </submittedName>
</protein>
<evidence type="ECO:0000313" key="10">
    <source>
        <dbReference type="EMBL" id="MCQ4814724.1"/>
    </source>
</evidence>
<keyword evidence="11" id="KW-1185">Reference proteome</keyword>
<dbReference type="RefSeq" id="WP_008712567.1">
    <property type="nucleotide sequence ID" value="NZ_CABKQM010000008.1"/>
</dbReference>
<organism evidence="10 11">
    <name type="scientific">Cloacibacillus evryensis</name>
    <dbReference type="NCBI Taxonomy" id="508460"/>
    <lineage>
        <taxon>Bacteria</taxon>
        <taxon>Thermotogati</taxon>
        <taxon>Synergistota</taxon>
        <taxon>Synergistia</taxon>
        <taxon>Synergistales</taxon>
        <taxon>Synergistaceae</taxon>
        <taxon>Cloacibacillus</taxon>
    </lineage>
</organism>
<evidence type="ECO:0000256" key="6">
    <source>
        <dbReference type="ARBA" id="ARBA00022847"/>
    </source>
</evidence>
<feature type="transmembrane region" description="Helical" evidence="9">
    <location>
        <begin position="136"/>
        <end position="156"/>
    </location>
</feature>
<evidence type="ECO:0000256" key="8">
    <source>
        <dbReference type="ARBA" id="ARBA00023136"/>
    </source>
</evidence>
<evidence type="ECO:0000313" key="11">
    <source>
        <dbReference type="Proteomes" id="UP001205919"/>
    </source>
</evidence>